<feature type="transmembrane region" description="Helical" evidence="1">
    <location>
        <begin position="55"/>
        <end position="72"/>
    </location>
</feature>
<keyword evidence="1" id="KW-0812">Transmembrane</keyword>
<dbReference type="RefSeq" id="WP_122909229.1">
    <property type="nucleotide sequence ID" value="NZ_CBCSBE010000003.1"/>
</dbReference>
<evidence type="ECO:0000313" key="4">
    <source>
        <dbReference type="Proteomes" id="UP000282028"/>
    </source>
</evidence>
<keyword evidence="1" id="KW-1133">Transmembrane helix</keyword>
<reference evidence="3 4" key="1">
    <citation type="submission" date="2018-10" db="EMBL/GenBank/DDBJ databases">
        <title>Phylogenomics of Brevibacillus.</title>
        <authorList>
            <person name="Dunlap C."/>
        </authorList>
    </citation>
    <scope>NUCLEOTIDE SEQUENCE [LARGE SCALE GENOMIC DNA]</scope>
    <source>
        <strain evidence="3 4">JCM 12215</strain>
    </source>
</reference>
<feature type="transmembrane region" description="Helical" evidence="1">
    <location>
        <begin position="33"/>
        <end position="48"/>
    </location>
</feature>
<dbReference type="InterPro" id="IPR054331">
    <property type="entry name" value="LiaF_TM"/>
</dbReference>
<name>A0A3M8CF80_9BACL</name>
<dbReference type="EMBL" id="RHHR01000015">
    <property type="protein sequence ID" value="RNB74370.1"/>
    <property type="molecule type" value="Genomic_DNA"/>
</dbReference>
<sequence>MGERSGKILLGLVLLLIGGLVLLDQIGIDSGDVIGLLIPAVIMIYGARKIMGSSGSRFWGILIFLFGFLMLIGKLHLLFTSLLAVGVIYLGYRLIRSKDDVSKEAPPEWERQWARRVLKEETLDQWESRVNKTKRS</sequence>
<dbReference type="Pfam" id="PF22570">
    <property type="entry name" value="LiaF-TM"/>
    <property type="match status" value="1"/>
</dbReference>
<proteinExistence type="predicted"/>
<evidence type="ECO:0000313" key="3">
    <source>
        <dbReference type="EMBL" id="RNB74370.1"/>
    </source>
</evidence>
<evidence type="ECO:0000256" key="1">
    <source>
        <dbReference type="SAM" id="Phobius"/>
    </source>
</evidence>
<dbReference type="AlphaFoldDB" id="A0A3M8CF80"/>
<keyword evidence="4" id="KW-1185">Reference proteome</keyword>
<accession>A0A3M8CF80</accession>
<feature type="transmembrane region" description="Helical" evidence="1">
    <location>
        <begin position="78"/>
        <end position="95"/>
    </location>
</feature>
<dbReference type="OrthoDB" id="2476450at2"/>
<organism evidence="3 4">
    <name type="scientific">Brevibacillus invocatus</name>
    <dbReference type="NCBI Taxonomy" id="173959"/>
    <lineage>
        <taxon>Bacteria</taxon>
        <taxon>Bacillati</taxon>
        <taxon>Bacillota</taxon>
        <taxon>Bacilli</taxon>
        <taxon>Bacillales</taxon>
        <taxon>Paenibacillaceae</taxon>
        <taxon>Brevibacillus</taxon>
    </lineage>
</organism>
<feature type="domain" description="LiaF transmembrane" evidence="2">
    <location>
        <begin position="9"/>
        <end position="99"/>
    </location>
</feature>
<evidence type="ECO:0000259" key="2">
    <source>
        <dbReference type="Pfam" id="PF22570"/>
    </source>
</evidence>
<comment type="caution">
    <text evidence="3">The sequence shown here is derived from an EMBL/GenBank/DDBJ whole genome shotgun (WGS) entry which is preliminary data.</text>
</comment>
<dbReference type="Proteomes" id="UP000282028">
    <property type="component" value="Unassembled WGS sequence"/>
</dbReference>
<gene>
    <name evidence="3" type="ORF">EDM52_12110</name>
</gene>
<keyword evidence="1" id="KW-0472">Membrane</keyword>
<protein>
    <recommendedName>
        <fullName evidence="2">LiaF transmembrane domain-containing protein</fullName>
    </recommendedName>
</protein>